<feature type="non-terminal residue" evidence="1">
    <location>
        <position position="1"/>
    </location>
</feature>
<evidence type="ECO:0000313" key="1">
    <source>
        <dbReference type="EMBL" id="CAG8792079.1"/>
    </source>
</evidence>
<evidence type="ECO:0000313" key="2">
    <source>
        <dbReference type="Proteomes" id="UP000789366"/>
    </source>
</evidence>
<comment type="caution">
    <text evidence="1">The sequence shown here is derived from an EMBL/GenBank/DDBJ whole genome shotgun (WGS) entry which is preliminary data.</text>
</comment>
<protein>
    <submittedName>
        <fullName evidence="1">17280_t:CDS:1</fullName>
    </submittedName>
</protein>
<reference evidence="1" key="1">
    <citation type="submission" date="2021-06" db="EMBL/GenBank/DDBJ databases">
        <authorList>
            <person name="Kallberg Y."/>
            <person name="Tangrot J."/>
            <person name="Rosling A."/>
        </authorList>
    </citation>
    <scope>NUCLEOTIDE SEQUENCE</scope>
    <source>
        <strain evidence="1">28 12/20/2015</strain>
    </source>
</reference>
<name>A0ACA9RFK9_9GLOM</name>
<accession>A0ACA9RFK9</accession>
<dbReference type="EMBL" id="CAJVPW010070167">
    <property type="protein sequence ID" value="CAG8792079.1"/>
    <property type="molecule type" value="Genomic_DNA"/>
</dbReference>
<dbReference type="Proteomes" id="UP000789366">
    <property type="component" value="Unassembled WGS sequence"/>
</dbReference>
<keyword evidence="2" id="KW-1185">Reference proteome</keyword>
<proteinExistence type="predicted"/>
<sequence>IILMNTTYKTNHFGIPLLLISGVDAMKITFLIASGLLVNETILTYSWILHQLKKVVDDNHQLCIWHIEQNIVKNLMSKHSNKFLAFSKDFKLVITKIVEDQFTIHWDHLLKEYPEVNSYIEQWKSISHMWAYCYINKNINYGIRTTQCSEA</sequence>
<feature type="non-terminal residue" evidence="1">
    <location>
        <position position="151"/>
    </location>
</feature>
<organism evidence="1 2">
    <name type="scientific">Cetraspora pellucida</name>
    <dbReference type="NCBI Taxonomy" id="1433469"/>
    <lineage>
        <taxon>Eukaryota</taxon>
        <taxon>Fungi</taxon>
        <taxon>Fungi incertae sedis</taxon>
        <taxon>Mucoromycota</taxon>
        <taxon>Glomeromycotina</taxon>
        <taxon>Glomeromycetes</taxon>
        <taxon>Diversisporales</taxon>
        <taxon>Gigasporaceae</taxon>
        <taxon>Cetraspora</taxon>
    </lineage>
</organism>
<gene>
    <name evidence="1" type="ORF">SPELUC_LOCUS17324</name>
</gene>